<dbReference type="InParanoid" id="G7DS09"/>
<comment type="function">
    <text evidence="4">Putative oxidoreductase.</text>
</comment>
<keyword evidence="8" id="KW-1185">Reference proteome</keyword>
<dbReference type="eggNOG" id="KOG0725">
    <property type="taxonomic scope" value="Eukaryota"/>
</dbReference>
<dbReference type="Proteomes" id="UP000009131">
    <property type="component" value="Unassembled WGS sequence"/>
</dbReference>
<dbReference type="Gene3D" id="3.40.50.720">
    <property type="entry name" value="NAD(P)-binding Rossmann-like Domain"/>
    <property type="match status" value="1"/>
</dbReference>
<sequence>MTRREDGGGKGTKSQRKSEQGHTFLLPSSSTTMKQDNLNFKCALVTGGGGGIGRALAEYFLSKGKEVVIAGRTESNLKQTLEEIKDDKLSYAVLDTSKPETFEAFVADLLKKHDVDCLVNNAGIQKPIQIVDGGLDNLAVYDQEIATNIIGPVHLTQRLLPNIVKHKGVIYNVGSLLAYTGMVKCPSYNATKAYIHSWSIALRYQLESSGVAVAEIIPSSTSTALHRDHDDPHNNDKDKNPNAQTVEEFMADITKLIEAGEADLPSSTAESVVHKYNDAFSEGWKKLNGKS</sequence>
<dbReference type="HOGENOM" id="CLU_010194_2_6_1"/>
<keyword evidence="3" id="KW-0560">Oxidoreductase</keyword>
<comment type="caution">
    <text evidence="7">The sequence shown here is derived from an EMBL/GenBank/DDBJ whole genome shotgun (WGS) entry which is preliminary data.</text>
</comment>
<feature type="compositionally biased region" description="Basic and acidic residues" evidence="6">
    <location>
        <begin position="225"/>
        <end position="240"/>
    </location>
</feature>
<evidence type="ECO:0000256" key="2">
    <source>
        <dbReference type="ARBA" id="ARBA00022857"/>
    </source>
</evidence>
<dbReference type="OMA" id="KAWVHFW"/>
<proteinExistence type="inferred from homology"/>
<evidence type="ECO:0000256" key="3">
    <source>
        <dbReference type="ARBA" id="ARBA00023002"/>
    </source>
</evidence>
<dbReference type="GO" id="GO:0016020">
    <property type="term" value="C:membrane"/>
    <property type="evidence" value="ECO:0007669"/>
    <property type="project" value="TreeGrafter"/>
</dbReference>
<evidence type="ECO:0000256" key="4">
    <source>
        <dbReference type="ARBA" id="ARBA00037096"/>
    </source>
</evidence>
<evidence type="ECO:0000256" key="6">
    <source>
        <dbReference type="SAM" id="MobiDB-lite"/>
    </source>
</evidence>
<evidence type="ECO:0000256" key="1">
    <source>
        <dbReference type="ARBA" id="ARBA00006484"/>
    </source>
</evidence>
<dbReference type="EMBL" id="BABT02000003">
    <property type="protein sequence ID" value="GAA93369.1"/>
    <property type="molecule type" value="Genomic_DNA"/>
</dbReference>
<protein>
    <recommendedName>
        <fullName evidence="9">Oxidoreductase</fullName>
    </recommendedName>
</protein>
<feature type="region of interest" description="Disordered" evidence="6">
    <location>
        <begin position="1"/>
        <end position="30"/>
    </location>
</feature>
<feature type="region of interest" description="Disordered" evidence="6">
    <location>
        <begin position="222"/>
        <end position="243"/>
    </location>
</feature>
<dbReference type="PANTHER" id="PTHR44196:SF1">
    <property type="entry name" value="DEHYDROGENASE_REDUCTASE SDR FAMILY MEMBER 7B"/>
    <property type="match status" value="1"/>
</dbReference>
<dbReference type="PROSITE" id="PS00061">
    <property type="entry name" value="ADH_SHORT"/>
    <property type="match status" value="1"/>
</dbReference>
<dbReference type="InterPro" id="IPR002347">
    <property type="entry name" value="SDR_fam"/>
</dbReference>
<comment type="similarity">
    <text evidence="1 5">Belongs to the short-chain dehydrogenases/reductases (SDR) family.</text>
</comment>
<dbReference type="SUPFAM" id="SSF51735">
    <property type="entry name" value="NAD(P)-binding Rossmann-fold domains"/>
    <property type="match status" value="1"/>
</dbReference>
<dbReference type="InterPro" id="IPR020904">
    <property type="entry name" value="Sc_DH/Rdtase_CS"/>
</dbReference>
<evidence type="ECO:0000313" key="7">
    <source>
        <dbReference type="EMBL" id="GAA93369.1"/>
    </source>
</evidence>
<name>G7DS09_MIXOS</name>
<accession>G7DS09</accession>
<dbReference type="AlphaFoldDB" id="G7DS09"/>
<dbReference type="Pfam" id="PF00106">
    <property type="entry name" value="adh_short"/>
    <property type="match status" value="1"/>
</dbReference>
<dbReference type="STRING" id="764103.G7DS09"/>
<dbReference type="PANTHER" id="PTHR44196">
    <property type="entry name" value="DEHYDROGENASE/REDUCTASE SDR FAMILY MEMBER 7B"/>
    <property type="match status" value="1"/>
</dbReference>
<gene>
    <name evidence="7" type="primary">Mo00009</name>
    <name evidence="7" type="ORF">E5Q_00009</name>
</gene>
<keyword evidence="2" id="KW-0521">NADP</keyword>
<evidence type="ECO:0000256" key="5">
    <source>
        <dbReference type="RuleBase" id="RU000363"/>
    </source>
</evidence>
<dbReference type="RefSeq" id="XP_014565785.1">
    <property type="nucleotide sequence ID" value="XM_014710299.1"/>
</dbReference>
<dbReference type="InterPro" id="IPR036291">
    <property type="entry name" value="NAD(P)-bd_dom_sf"/>
</dbReference>
<reference evidence="7 8" key="2">
    <citation type="journal article" date="2012" name="Open Biol.">
        <title>Characteristics of nucleosomes and linker DNA regions on the genome of the basidiomycete Mixia osmundae revealed by mono- and dinucleosome mapping.</title>
        <authorList>
            <person name="Nishida H."/>
            <person name="Kondo S."/>
            <person name="Matsumoto T."/>
            <person name="Suzuki Y."/>
            <person name="Yoshikawa H."/>
            <person name="Taylor T.D."/>
            <person name="Sugiyama J."/>
        </authorList>
    </citation>
    <scope>NUCLEOTIDE SEQUENCE [LARGE SCALE GENOMIC DNA]</scope>
    <source>
        <strain evidence="8">CBS 9802 / IAM 14324 / JCM 22182 / KY 12970</strain>
    </source>
</reference>
<dbReference type="GO" id="GO:0016491">
    <property type="term" value="F:oxidoreductase activity"/>
    <property type="evidence" value="ECO:0007669"/>
    <property type="project" value="UniProtKB-KW"/>
</dbReference>
<evidence type="ECO:0000313" key="8">
    <source>
        <dbReference type="Proteomes" id="UP000009131"/>
    </source>
</evidence>
<dbReference type="OrthoDB" id="37659at2759"/>
<dbReference type="PRINTS" id="PR00080">
    <property type="entry name" value="SDRFAMILY"/>
</dbReference>
<dbReference type="PRINTS" id="PR00081">
    <property type="entry name" value="GDHRDH"/>
</dbReference>
<evidence type="ECO:0008006" key="9">
    <source>
        <dbReference type="Google" id="ProtNLM"/>
    </source>
</evidence>
<organism evidence="7 8">
    <name type="scientific">Mixia osmundae (strain CBS 9802 / IAM 14324 / JCM 22182 / KY 12970)</name>
    <dbReference type="NCBI Taxonomy" id="764103"/>
    <lineage>
        <taxon>Eukaryota</taxon>
        <taxon>Fungi</taxon>
        <taxon>Dikarya</taxon>
        <taxon>Basidiomycota</taxon>
        <taxon>Pucciniomycotina</taxon>
        <taxon>Mixiomycetes</taxon>
        <taxon>Mixiales</taxon>
        <taxon>Mixiaceae</taxon>
        <taxon>Mixia</taxon>
    </lineage>
</organism>
<reference evidence="7 8" key="1">
    <citation type="journal article" date="2011" name="J. Gen. Appl. Microbiol.">
        <title>Draft genome sequencing of the enigmatic basidiomycete Mixia osmundae.</title>
        <authorList>
            <person name="Nishida H."/>
            <person name="Nagatsuka Y."/>
            <person name="Sugiyama J."/>
        </authorList>
    </citation>
    <scope>NUCLEOTIDE SEQUENCE [LARGE SCALE GENOMIC DNA]</scope>
    <source>
        <strain evidence="8">CBS 9802 / IAM 14324 / JCM 22182 / KY 12970</strain>
    </source>
</reference>